<evidence type="ECO:0000259" key="2">
    <source>
        <dbReference type="PROSITE" id="PS50240"/>
    </source>
</evidence>
<sequence length="238" mass="25414">MIINDINTEKKRNICILFTDSMKVLAVIWLSLAALASARNIGLEDVIDLEKITSYNYFNKIGIALAEKIRKAEEEAEQNPSRIAGGSAASLGQFPYQAGLLVEVPGGTGTCGGSLLNSRRVLTAAHCWNDGQTQARRFTVVLGSVRLFSGGVRLATTSVAMHGSWNPSLARNDIAMITLPSAVSTSTDSASITYRLVLPPLDTLMAVPVVIPLSSLESHPTLAGSINAFKCFSFSKSI</sequence>
<dbReference type="InterPro" id="IPR018114">
    <property type="entry name" value="TRYPSIN_HIS"/>
</dbReference>
<dbReference type="PANTHER" id="PTHR24252">
    <property type="entry name" value="ACROSIN-RELATED"/>
    <property type="match status" value="1"/>
</dbReference>
<dbReference type="GO" id="GO:0004252">
    <property type="term" value="F:serine-type endopeptidase activity"/>
    <property type="evidence" value="ECO:0007669"/>
    <property type="project" value="InterPro"/>
</dbReference>
<comment type="caution">
    <text evidence="3">The sequence shown here is derived from an EMBL/GenBank/DDBJ whole genome shotgun (WGS) entry which is preliminary data.</text>
</comment>
<evidence type="ECO:0000313" key="4">
    <source>
        <dbReference type="Proteomes" id="UP000814243"/>
    </source>
</evidence>
<proteinExistence type="predicted"/>
<evidence type="ECO:0000313" key="3">
    <source>
        <dbReference type="EMBL" id="KAH9638185.1"/>
    </source>
</evidence>
<organism evidence="3 4">
    <name type="scientific">Spodoptera exigua</name>
    <name type="common">Beet armyworm</name>
    <name type="synonym">Noctua fulgens</name>
    <dbReference type="NCBI Taxonomy" id="7107"/>
    <lineage>
        <taxon>Eukaryota</taxon>
        <taxon>Metazoa</taxon>
        <taxon>Ecdysozoa</taxon>
        <taxon>Arthropoda</taxon>
        <taxon>Hexapoda</taxon>
        <taxon>Insecta</taxon>
        <taxon>Pterygota</taxon>
        <taxon>Neoptera</taxon>
        <taxon>Endopterygota</taxon>
        <taxon>Lepidoptera</taxon>
        <taxon>Glossata</taxon>
        <taxon>Ditrysia</taxon>
        <taxon>Noctuoidea</taxon>
        <taxon>Noctuidae</taxon>
        <taxon>Amphipyrinae</taxon>
        <taxon>Spodoptera</taxon>
    </lineage>
</organism>
<dbReference type="PANTHER" id="PTHR24252:SF7">
    <property type="entry name" value="HYALIN"/>
    <property type="match status" value="1"/>
</dbReference>
<evidence type="ECO:0000256" key="1">
    <source>
        <dbReference type="ARBA" id="ARBA00023157"/>
    </source>
</evidence>
<dbReference type="GO" id="GO:0006508">
    <property type="term" value="P:proteolysis"/>
    <property type="evidence" value="ECO:0007669"/>
    <property type="project" value="InterPro"/>
</dbReference>
<protein>
    <recommendedName>
        <fullName evidence="2">Peptidase S1 domain-containing protein</fullName>
    </recommendedName>
</protein>
<dbReference type="InterPro" id="IPR043504">
    <property type="entry name" value="Peptidase_S1_PA_chymotrypsin"/>
</dbReference>
<dbReference type="InterPro" id="IPR001254">
    <property type="entry name" value="Trypsin_dom"/>
</dbReference>
<dbReference type="InterPro" id="IPR001314">
    <property type="entry name" value="Peptidase_S1A"/>
</dbReference>
<keyword evidence="1" id="KW-1015">Disulfide bond</keyword>
<dbReference type="SMART" id="SM00020">
    <property type="entry name" value="Tryp_SPc"/>
    <property type="match status" value="1"/>
</dbReference>
<dbReference type="AlphaFoldDB" id="A0A922MJ45"/>
<dbReference type="InterPro" id="IPR009003">
    <property type="entry name" value="Peptidase_S1_PA"/>
</dbReference>
<dbReference type="Pfam" id="PF00089">
    <property type="entry name" value="Trypsin"/>
    <property type="match status" value="1"/>
</dbReference>
<dbReference type="EMBL" id="JACEFF010000413">
    <property type="protein sequence ID" value="KAH9638185.1"/>
    <property type="molecule type" value="Genomic_DNA"/>
</dbReference>
<dbReference type="SUPFAM" id="SSF50494">
    <property type="entry name" value="Trypsin-like serine proteases"/>
    <property type="match status" value="1"/>
</dbReference>
<name>A0A922MJ45_SPOEX</name>
<dbReference type="Proteomes" id="UP000814243">
    <property type="component" value="Unassembled WGS sequence"/>
</dbReference>
<reference evidence="3" key="1">
    <citation type="journal article" date="2021" name="G3 (Bethesda)">
        <title>Genome and transcriptome analysis of the beet armyworm Spodoptera exigua reveals targets for pest control. .</title>
        <authorList>
            <person name="Simon S."/>
            <person name="Breeschoten T."/>
            <person name="Jansen H.J."/>
            <person name="Dirks R.P."/>
            <person name="Schranz M.E."/>
            <person name="Ros V.I.D."/>
        </authorList>
    </citation>
    <scope>NUCLEOTIDE SEQUENCE</scope>
    <source>
        <strain evidence="3">TB_SE_WUR_2020</strain>
    </source>
</reference>
<dbReference type="PROSITE" id="PS00134">
    <property type="entry name" value="TRYPSIN_HIS"/>
    <property type="match status" value="1"/>
</dbReference>
<gene>
    <name evidence="3" type="ORF">HF086_008789</name>
</gene>
<accession>A0A922MJ45</accession>
<dbReference type="Gene3D" id="2.40.10.10">
    <property type="entry name" value="Trypsin-like serine proteases"/>
    <property type="match status" value="1"/>
</dbReference>
<dbReference type="PROSITE" id="PS50240">
    <property type="entry name" value="TRYPSIN_DOM"/>
    <property type="match status" value="1"/>
</dbReference>
<dbReference type="PRINTS" id="PR00722">
    <property type="entry name" value="CHYMOTRYPSIN"/>
</dbReference>
<feature type="domain" description="Peptidase S1" evidence="2">
    <location>
        <begin position="83"/>
        <end position="238"/>
    </location>
</feature>